<accession>A0A9D2DTK3</accession>
<dbReference type="SUPFAM" id="SSF52540">
    <property type="entry name" value="P-loop containing nucleoside triphosphate hydrolases"/>
    <property type="match status" value="1"/>
</dbReference>
<dbReference type="EMBL" id="DXBU01000114">
    <property type="protein sequence ID" value="HIZ22795.1"/>
    <property type="molecule type" value="Genomic_DNA"/>
</dbReference>
<dbReference type="AlphaFoldDB" id="A0A9D2DTK3"/>
<comment type="caution">
    <text evidence="1">The sequence shown here is derived from an EMBL/GenBank/DDBJ whole genome shotgun (WGS) entry which is preliminary data.</text>
</comment>
<dbReference type="InterPro" id="IPR027417">
    <property type="entry name" value="P-loop_NTPase"/>
</dbReference>
<reference evidence="1" key="1">
    <citation type="journal article" date="2021" name="PeerJ">
        <title>Extensive microbial diversity within the chicken gut microbiome revealed by metagenomics and culture.</title>
        <authorList>
            <person name="Gilroy R."/>
            <person name="Ravi A."/>
            <person name="Getino M."/>
            <person name="Pursley I."/>
            <person name="Horton D.L."/>
            <person name="Alikhan N.F."/>
            <person name="Baker D."/>
            <person name="Gharbi K."/>
            <person name="Hall N."/>
            <person name="Watson M."/>
            <person name="Adriaenssens E.M."/>
            <person name="Foster-Nyarko E."/>
            <person name="Jarju S."/>
            <person name="Secka A."/>
            <person name="Antonio M."/>
            <person name="Oren A."/>
            <person name="Chaudhuri R.R."/>
            <person name="La Ragione R."/>
            <person name="Hildebrand F."/>
            <person name="Pallen M.J."/>
        </authorList>
    </citation>
    <scope>NUCLEOTIDE SEQUENCE</scope>
    <source>
        <strain evidence="1">14324</strain>
    </source>
</reference>
<protein>
    <submittedName>
        <fullName evidence="1">Selenium-dependent hydroxylase accessory protein YqeC</fullName>
    </submittedName>
</protein>
<proteinExistence type="predicted"/>
<evidence type="ECO:0000313" key="2">
    <source>
        <dbReference type="Proteomes" id="UP000824041"/>
    </source>
</evidence>
<reference evidence="1" key="2">
    <citation type="submission" date="2021-04" db="EMBL/GenBank/DDBJ databases">
        <authorList>
            <person name="Gilroy R."/>
        </authorList>
    </citation>
    <scope>NUCLEOTIDE SEQUENCE</scope>
    <source>
        <strain evidence="1">14324</strain>
    </source>
</reference>
<dbReference type="NCBIfam" id="TIGR03172">
    <property type="entry name" value="selenium cofactor biosynthesis protein YqeC"/>
    <property type="match status" value="1"/>
</dbReference>
<dbReference type="Pfam" id="PF19842">
    <property type="entry name" value="YqeC"/>
    <property type="match status" value="1"/>
</dbReference>
<name>A0A9D2DTK3_9FIRM</name>
<evidence type="ECO:0000313" key="1">
    <source>
        <dbReference type="EMBL" id="HIZ22795.1"/>
    </source>
</evidence>
<dbReference type="Proteomes" id="UP000824041">
    <property type="component" value="Unassembled WGS sequence"/>
</dbReference>
<gene>
    <name evidence="1" type="primary">yqeC</name>
    <name evidence="1" type="ORF">IAA21_08385</name>
</gene>
<dbReference type="InterPro" id="IPR017587">
    <property type="entry name" value="YqeC"/>
</dbReference>
<sequence>MTRTGNSFLELLKIDVEENPVIAVVGGGGKTSLIFQLTRELVEKGKKVIITTTTHMAYDPERPFAGNVDPDGIQRLLDRYGYVIAAERQGEAEKVSALPLKEMEALTGLCDVLLIEADGARQHPLKVPEDWEPVIPPFADLVVSVVGLDCLGKPIRETAHRMERTAEFLKKSMDAPVTPEDVVKIASSICGLFKDVEDRVYRVYLNKADTLPEKEPAEIILKELLEKNTVAAYGSLKEASEP</sequence>
<organism evidence="1 2">
    <name type="scientific">Candidatus Blautia faecigallinarum</name>
    <dbReference type="NCBI Taxonomy" id="2838488"/>
    <lineage>
        <taxon>Bacteria</taxon>
        <taxon>Bacillati</taxon>
        <taxon>Bacillota</taxon>
        <taxon>Clostridia</taxon>
        <taxon>Lachnospirales</taxon>
        <taxon>Lachnospiraceae</taxon>
        <taxon>Blautia</taxon>
    </lineage>
</organism>